<sequence>MTQSKAALPPETGPARGFRRHLARLAIDESGVVTGLAIFIFLIILMVGGLGIDLMRSEMRRTDLQNTLDRAILAAADLDQDRDPELVVRSYFDATGLTDYLGSVTVDDGLNYRTVSADASMTMNTHFMKLAGVDTLTVPARGTAEERIANVEISLVLDISGSMAGNSRITNLRAAAKEFVDAVIRPETEDLISLSIVPYTAQVNAGPLIFNELNVNQVHNFSHCIEFYDSEFSTTALDTERTYNQMQHFEAGSYYNNPITNPGCPRRDYERITAFSQNGSALKDQIDNLRPRANTSIHLGMKWGAALLDPSFQPITGALAAGGHVDSEFSGRPAAFNDSETLKTVILMTDGENVTTRRIADHYYDSESEISHWNRYPLYYYLNNYVSWYYRSGFYYTKYSAHHADNLLDNICDAARAQGIVIWSIGFEVTNHGADVMRSCASSDAHFFRVEGVEISDAFSAIARQINQLRLTQ</sequence>
<dbReference type="InterPro" id="IPR036465">
    <property type="entry name" value="vWFA_dom_sf"/>
</dbReference>
<evidence type="ECO:0000313" key="4">
    <source>
        <dbReference type="Proteomes" id="UP000198893"/>
    </source>
</evidence>
<organism evidence="3 4">
    <name type="scientific">Salinihabitans flavidus</name>
    <dbReference type="NCBI Taxonomy" id="569882"/>
    <lineage>
        <taxon>Bacteria</taxon>
        <taxon>Pseudomonadati</taxon>
        <taxon>Pseudomonadota</taxon>
        <taxon>Alphaproteobacteria</taxon>
        <taxon>Rhodobacterales</taxon>
        <taxon>Roseobacteraceae</taxon>
        <taxon>Salinihabitans</taxon>
    </lineage>
</organism>
<dbReference type="STRING" id="569882.SAMN04490248_104109"/>
<evidence type="ECO:0000259" key="2">
    <source>
        <dbReference type="Pfam" id="PF13400"/>
    </source>
</evidence>
<protein>
    <submittedName>
        <fullName evidence="3">Flp pilus assembly protein TadG</fullName>
    </submittedName>
</protein>
<evidence type="ECO:0000256" key="1">
    <source>
        <dbReference type="SAM" id="Phobius"/>
    </source>
</evidence>
<dbReference type="OrthoDB" id="7522752at2"/>
<keyword evidence="1" id="KW-0472">Membrane</keyword>
<dbReference type="RefSeq" id="WP_093116150.1">
    <property type="nucleotide sequence ID" value="NZ_FODS01000004.1"/>
</dbReference>
<keyword evidence="1" id="KW-1133">Transmembrane helix</keyword>
<dbReference type="Pfam" id="PF13400">
    <property type="entry name" value="Tad"/>
    <property type="match status" value="1"/>
</dbReference>
<dbReference type="InterPro" id="IPR028087">
    <property type="entry name" value="Tad_N"/>
</dbReference>
<dbReference type="SUPFAM" id="SSF53300">
    <property type="entry name" value="vWA-like"/>
    <property type="match status" value="1"/>
</dbReference>
<proteinExistence type="predicted"/>
<dbReference type="Proteomes" id="UP000198893">
    <property type="component" value="Unassembled WGS sequence"/>
</dbReference>
<dbReference type="Gene3D" id="3.40.50.410">
    <property type="entry name" value="von Willebrand factor, type A domain"/>
    <property type="match status" value="1"/>
</dbReference>
<evidence type="ECO:0000313" key="3">
    <source>
        <dbReference type="EMBL" id="SEO35965.1"/>
    </source>
</evidence>
<feature type="domain" description="Putative Flp pilus-assembly TadG-like N-terminal" evidence="2">
    <location>
        <begin position="31"/>
        <end position="76"/>
    </location>
</feature>
<keyword evidence="4" id="KW-1185">Reference proteome</keyword>
<accession>A0A1H8P274</accession>
<keyword evidence="1" id="KW-0812">Transmembrane</keyword>
<name>A0A1H8P274_9RHOB</name>
<gene>
    <name evidence="3" type="ORF">SAMN04490248_104109</name>
</gene>
<dbReference type="EMBL" id="FODS01000004">
    <property type="protein sequence ID" value="SEO35965.1"/>
    <property type="molecule type" value="Genomic_DNA"/>
</dbReference>
<dbReference type="AlphaFoldDB" id="A0A1H8P274"/>
<reference evidence="3 4" key="1">
    <citation type="submission" date="2016-10" db="EMBL/GenBank/DDBJ databases">
        <authorList>
            <person name="de Groot N.N."/>
        </authorList>
    </citation>
    <scope>NUCLEOTIDE SEQUENCE [LARGE SCALE GENOMIC DNA]</scope>
    <source>
        <strain evidence="3 4">DSM 27842</strain>
    </source>
</reference>
<feature type="transmembrane region" description="Helical" evidence="1">
    <location>
        <begin position="32"/>
        <end position="52"/>
    </location>
</feature>